<feature type="region of interest" description="Disordered" evidence="1">
    <location>
        <begin position="1"/>
        <end position="90"/>
    </location>
</feature>
<dbReference type="InterPro" id="IPR047008">
    <property type="entry name" value="XRN1_SH3_sf"/>
</dbReference>
<feature type="compositionally biased region" description="Polar residues" evidence="1">
    <location>
        <begin position="35"/>
        <end position="57"/>
    </location>
</feature>
<dbReference type="Proteomes" id="UP000239757">
    <property type="component" value="Unassembled WGS sequence"/>
</dbReference>
<dbReference type="EMBL" id="KZ666758">
    <property type="protein sequence ID" value="PPR93628.1"/>
    <property type="molecule type" value="Genomic_DNA"/>
</dbReference>
<dbReference type="OrthoDB" id="1721827at2759"/>
<evidence type="ECO:0000256" key="1">
    <source>
        <dbReference type="SAM" id="MobiDB-lite"/>
    </source>
</evidence>
<sequence length="311" mass="32793">MVETRRSSSSSKRPLSSSPVTSNHISSKRSKASELASSPANGATGSGSVKESGSDSPVTELRSSDLRVSDVFKADDGSVPTDKSADADVENVSLVSPGTLGEAAVDAEKAEGLSGRVKKKPAKSGSKVPWGKLLSQLSQVCSMKFYYFSYLKETSRAERASIYAKRAVQAAVSQQKRATSSVEADITGASSLHVLPKQEVSTATSKNYTFKKGDRVKFVGTTSPSTLSSLQPALRGPTIGVRGKVVLAFEENGSSKIGVRFDRSIPEGNDLGGLCEEDHGFFCTASSLRLEPGGDDVDKPVNEIFEVCVIG</sequence>
<feature type="compositionally biased region" description="Basic and acidic residues" evidence="1">
    <location>
        <begin position="62"/>
        <end position="76"/>
    </location>
</feature>
<evidence type="ECO:0000313" key="3">
    <source>
        <dbReference type="Proteomes" id="UP000239757"/>
    </source>
</evidence>
<dbReference type="AlphaFoldDB" id="A0A2P5WRB9"/>
<feature type="region of interest" description="Disordered" evidence="1">
    <location>
        <begin position="106"/>
        <end position="125"/>
    </location>
</feature>
<reference evidence="2 3" key="1">
    <citation type="submission" date="2015-01" db="EMBL/GenBank/DDBJ databases">
        <title>Genome of allotetraploid Gossypium barbadense reveals genomic plasticity and fiber elongation in cotton evolution.</title>
        <authorList>
            <person name="Chen X."/>
            <person name="Liu X."/>
            <person name="Zhao B."/>
            <person name="Zheng H."/>
            <person name="Hu Y."/>
            <person name="Lu G."/>
            <person name="Yang C."/>
            <person name="Chen J."/>
            <person name="Shan C."/>
            <person name="Zhang L."/>
            <person name="Zhou Y."/>
            <person name="Wang L."/>
            <person name="Guo W."/>
            <person name="Bai Y."/>
            <person name="Ruan J."/>
            <person name="Shangguan X."/>
            <person name="Mao Y."/>
            <person name="Jiang J."/>
            <person name="Zhu Y."/>
            <person name="Lei J."/>
            <person name="Kang H."/>
            <person name="Chen S."/>
            <person name="He X."/>
            <person name="Wang R."/>
            <person name="Wang Y."/>
            <person name="Chen J."/>
            <person name="Wang L."/>
            <person name="Yu S."/>
            <person name="Wang B."/>
            <person name="Wei J."/>
            <person name="Song S."/>
            <person name="Lu X."/>
            <person name="Gao Z."/>
            <person name="Gu W."/>
            <person name="Deng X."/>
            <person name="Ma D."/>
            <person name="Wang S."/>
            <person name="Liang W."/>
            <person name="Fang L."/>
            <person name="Cai C."/>
            <person name="Zhu X."/>
            <person name="Zhou B."/>
            <person name="Zhang Y."/>
            <person name="Chen Z."/>
            <person name="Xu S."/>
            <person name="Zhu R."/>
            <person name="Wang S."/>
            <person name="Zhang T."/>
            <person name="Zhao G."/>
        </authorList>
    </citation>
    <scope>NUCLEOTIDE SEQUENCE [LARGE SCALE GENOMIC DNA]</scope>
    <source>
        <strain evidence="3">cv. Xinhai21</strain>
        <tissue evidence="2">Leaf</tissue>
    </source>
</reference>
<protein>
    <submittedName>
        <fullName evidence="2">Uncharacterized protein</fullName>
    </submittedName>
</protein>
<feature type="compositionally biased region" description="Low complexity" evidence="1">
    <location>
        <begin position="7"/>
        <end position="18"/>
    </location>
</feature>
<proteinExistence type="predicted"/>
<gene>
    <name evidence="2" type="ORF">GOBAR_AA27048</name>
</gene>
<name>A0A2P5WRB9_GOSBA</name>
<dbReference type="Gene3D" id="2.30.30.750">
    <property type="match status" value="1"/>
</dbReference>
<evidence type="ECO:0000313" key="2">
    <source>
        <dbReference type="EMBL" id="PPR93628.1"/>
    </source>
</evidence>
<organism evidence="2 3">
    <name type="scientific">Gossypium barbadense</name>
    <name type="common">Sea Island cotton</name>
    <name type="synonym">Hibiscus barbadensis</name>
    <dbReference type="NCBI Taxonomy" id="3634"/>
    <lineage>
        <taxon>Eukaryota</taxon>
        <taxon>Viridiplantae</taxon>
        <taxon>Streptophyta</taxon>
        <taxon>Embryophyta</taxon>
        <taxon>Tracheophyta</taxon>
        <taxon>Spermatophyta</taxon>
        <taxon>Magnoliopsida</taxon>
        <taxon>eudicotyledons</taxon>
        <taxon>Gunneridae</taxon>
        <taxon>Pentapetalae</taxon>
        <taxon>rosids</taxon>
        <taxon>malvids</taxon>
        <taxon>Malvales</taxon>
        <taxon>Malvaceae</taxon>
        <taxon>Malvoideae</taxon>
        <taxon>Gossypium</taxon>
    </lineage>
</organism>
<accession>A0A2P5WRB9</accession>